<evidence type="ECO:0000313" key="2">
    <source>
        <dbReference type="Proteomes" id="UP001055811"/>
    </source>
</evidence>
<accession>A0ACB9E515</accession>
<sequence length="263" mass="28934">MLCRRSRTCKVQNENLPNRLCTVSELRVFFTSFLNNTGDKKSVSQSHFLGPTRNCNLMSWSPGCEAGWASTVNPGQNMPLGFTLSGCKAKSNNVDAALLESSQNGVSVGGMLFLNAVLCVMWSGCTADCGWITGHNYVTYRLLLNGVTVILYEGLPQRWREMETETARRRVGTLCHPLDIEVCPTDGVIQSEFKDTNTGKISDGGRFISGFGAGVIEALLIGVEWFAFEKKKNKVKGQRLVFNSMDITEVSIIHRLGIVLLAI</sequence>
<dbReference type="EMBL" id="CM042012">
    <property type="protein sequence ID" value="KAI3753536.1"/>
    <property type="molecule type" value="Genomic_DNA"/>
</dbReference>
<keyword evidence="2" id="KW-1185">Reference proteome</keyword>
<dbReference type="Proteomes" id="UP001055811">
    <property type="component" value="Linkage Group LG04"/>
</dbReference>
<reference evidence="1 2" key="2">
    <citation type="journal article" date="2022" name="Mol. Ecol. Resour.">
        <title>The genomes of chicory, endive, great burdock and yacon provide insights into Asteraceae paleo-polyploidization history and plant inulin production.</title>
        <authorList>
            <person name="Fan W."/>
            <person name="Wang S."/>
            <person name="Wang H."/>
            <person name="Wang A."/>
            <person name="Jiang F."/>
            <person name="Liu H."/>
            <person name="Zhao H."/>
            <person name="Xu D."/>
            <person name="Zhang Y."/>
        </authorList>
    </citation>
    <scope>NUCLEOTIDE SEQUENCE [LARGE SCALE GENOMIC DNA]</scope>
    <source>
        <strain evidence="2">cv. Punajuju</strain>
        <tissue evidence="1">Leaves</tissue>
    </source>
</reference>
<gene>
    <name evidence="1" type="ORF">L2E82_25591</name>
</gene>
<comment type="caution">
    <text evidence="1">The sequence shown here is derived from an EMBL/GenBank/DDBJ whole genome shotgun (WGS) entry which is preliminary data.</text>
</comment>
<evidence type="ECO:0000313" key="1">
    <source>
        <dbReference type="EMBL" id="KAI3753536.1"/>
    </source>
</evidence>
<proteinExistence type="predicted"/>
<protein>
    <submittedName>
        <fullName evidence="1">Uncharacterized protein</fullName>
    </submittedName>
</protein>
<name>A0ACB9E515_CICIN</name>
<organism evidence="1 2">
    <name type="scientific">Cichorium intybus</name>
    <name type="common">Chicory</name>
    <dbReference type="NCBI Taxonomy" id="13427"/>
    <lineage>
        <taxon>Eukaryota</taxon>
        <taxon>Viridiplantae</taxon>
        <taxon>Streptophyta</taxon>
        <taxon>Embryophyta</taxon>
        <taxon>Tracheophyta</taxon>
        <taxon>Spermatophyta</taxon>
        <taxon>Magnoliopsida</taxon>
        <taxon>eudicotyledons</taxon>
        <taxon>Gunneridae</taxon>
        <taxon>Pentapetalae</taxon>
        <taxon>asterids</taxon>
        <taxon>campanulids</taxon>
        <taxon>Asterales</taxon>
        <taxon>Asteraceae</taxon>
        <taxon>Cichorioideae</taxon>
        <taxon>Cichorieae</taxon>
        <taxon>Cichoriinae</taxon>
        <taxon>Cichorium</taxon>
    </lineage>
</organism>
<reference evidence="2" key="1">
    <citation type="journal article" date="2022" name="Mol. Ecol. Resour.">
        <title>The genomes of chicory, endive, great burdock and yacon provide insights into Asteraceae palaeo-polyploidization history and plant inulin production.</title>
        <authorList>
            <person name="Fan W."/>
            <person name="Wang S."/>
            <person name="Wang H."/>
            <person name="Wang A."/>
            <person name="Jiang F."/>
            <person name="Liu H."/>
            <person name="Zhao H."/>
            <person name="Xu D."/>
            <person name="Zhang Y."/>
        </authorList>
    </citation>
    <scope>NUCLEOTIDE SEQUENCE [LARGE SCALE GENOMIC DNA]</scope>
    <source>
        <strain evidence="2">cv. Punajuju</strain>
    </source>
</reference>